<dbReference type="RefSeq" id="WP_258902267.1">
    <property type="nucleotide sequence ID" value="NZ_JAUSWC010000007.1"/>
</dbReference>
<dbReference type="Proteomes" id="UP001236795">
    <property type="component" value="Unassembled WGS sequence"/>
</dbReference>
<keyword evidence="2" id="KW-1185">Reference proteome</keyword>
<accession>A0ABU0KDX5</accession>
<sequence length="61" mass="6726">MIDLARHLHADGVIERVLGRPLPVVVFDMARPGWEAHATEAANPPELIVDFKAWLQAVGEV</sequence>
<gene>
    <name evidence="1" type="ORF">QO019_002379</name>
</gene>
<organism evidence="1 2">
    <name type="scientific">Streptomyces thermodiastaticus</name>
    <dbReference type="NCBI Taxonomy" id="44061"/>
    <lineage>
        <taxon>Bacteria</taxon>
        <taxon>Bacillati</taxon>
        <taxon>Actinomycetota</taxon>
        <taxon>Actinomycetes</taxon>
        <taxon>Kitasatosporales</taxon>
        <taxon>Streptomycetaceae</taxon>
        <taxon>Streptomyces</taxon>
    </lineage>
</organism>
<reference evidence="1 2" key="1">
    <citation type="submission" date="2023-07" db="EMBL/GenBank/DDBJ databases">
        <title>Genomic Encyclopedia of Type Strains, Phase IV (KMG-IV): sequencing the most valuable type-strain genomes for metagenomic binning, comparative biology and taxonomic classification.</title>
        <authorList>
            <person name="Goeker M."/>
        </authorList>
    </citation>
    <scope>NUCLEOTIDE SEQUENCE [LARGE SCALE GENOMIC DNA]</scope>
    <source>
        <strain evidence="1 2">DSM 40573</strain>
    </source>
</reference>
<name>A0ABU0KDX5_9ACTN</name>
<evidence type="ECO:0000313" key="2">
    <source>
        <dbReference type="Proteomes" id="UP001236795"/>
    </source>
</evidence>
<comment type="caution">
    <text evidence="1">The sequence shown here is derived from an EMBL/GenBank/DDBJ whole genome shotgun (WGS) entry which is preliminary data.</text>
</comment>
<dbReference type="EMBL" id="JAUSWC010000007">
    <property type="protein sequence ID" value="MDQ0487528.1"/>
    <property type="molecule type" value="Genomic_DNA"/>
</dbReference>
<evidence type="ECO:0000313" key="1">
    <source>
        <dbReference type="EMBL" id="MDQ0487528.1"/>
    </source>
</evidence>
<protein>
    <submittedName>
        <fullName evidence="1">Uncharacterized protein</fullName>
    </submittedName>
</protein>
<proteinExistence type="predicted"/>